<dbReference type="RefSeq" id="WP_016866718.1">
    <property type="nucleotide sequence ID" value="NZ_CAWNVR010000158.1"/>
</dbReference>
<dbReference type="EMBL" id="NRQW01000723">
    <property type="protein sequence ID" value="PLZ81290.1"/>
    <property type="molecule type" value="Genomic_DNA"/>
</dbReference>
<protein>
    <submittedName>
        <fullName evidence="1">Uncharacterized protein</fullName>
    </submittedName>
</protein>
<proteinExistence type="predicted"/>
<keyword evidence="2" id="KW-1185">Reference proteome</keyword>
<evidence type="ECO:0000313" key="2">
    <source>
        <dbReference type="Proteomes" id="UP000235036"/>
    </source>
</evidence>
<dbReference type="Proteomes" id="UP000235036">
    <property type="component" value="Unassembled WGS sequence"/>
</dbReference>
<sequence length="65" mass="7673">MARIQTSSDRQPFHNTQIWTDLKNAIAASSGFQRWLLEGDTQFQKLSLEQQVQRYLRETLENLAY</sequence>
<accession>A0A2N6JUH2</accession>
<organism evidence="1 2">
    <name type="scientific">Fischerella muscicola CCMEE 5323</name>
    <dbReference type="NCBI Taxonomy" id="2019572"/>
    <lineage>
        <taxon>Bacteria</taxon>
        <taxon>Bacillati</taxon>
        <taxon>Cyanobacteriota</taxon>
        <taxon>Cyanophyceae</taxon>
        <taxon>Nostocales</taxon>
        <taxon>Hapalosiphonaceae</taxon>
        <taxon>Fischerella</taxon>
    </lineage>
</organism>
<dbReference type="AlphaFoldDB" id="A0A2N6JUH2"/>
<evidence type="ECO:0000313" key="1">
    <source>
        <dbReference type="EMBL" id="PLZ81290.1"/>
    </source>
</evidence>
<comment type="caution">
    <text evidence="1">The sequence shown here is derived from an EMBL/GenBank/DDBJ whole genome shotgun (WGS) entry which is preliminary data.</text>
</comment>
<reference evidence="1 2" key="1">
    <citation type="submission" date="2017-08" db="EMBL/GenBank/DDBJ databases">
        <title>Genomes of Fischerella (Mastigocladus) sp. strains.</title>
        <authorList>
            <person name="Miller S.R."/>
        </authorList>
    </citation>
    <scope>NUCLEOTIDE SEQUENCE [LARGE SCALE GENOMIC DNA]</scope>
    <source>
        <strain evidence="1 2">CCMEE 5323</strain>
    </source>
</reference>
<gene>
    <name evidence="1" type="ORF">CEN44_28680</name>
</gene>
<name>A0A2N6JUH2_FISMU</name>